<gene>
    <name evidence="2" type="ORF">PIB30_019631</name>
</gene>
<evidence type="ECO:0000313" key="2">
    <source>
        <dbReference type="EMBL" id="MED6120308.1"/>
    </source>
</evidence>
<proteinExistence type="predicted"/>
<feature type="region of interest" description="Disordered" evidence="1">
    <location>
        <begin position="1"/>
        <end position="20"/>
    </location>
</feature>
<protein>
    <submittedName>
        <fullName evidence="2">Uncharacterized protein</fullName>
    </submittedName>
</protein>
<comment type="caution">
    <text evidence="2">The sequence shown here is derived from an EMBL/GenBank/DDBJ whole genome shotgun (WGS) entry which is preliminary data.</text>
</comment>
<evidence type="ECO:0000313" key="3">
    <source>
        <dbReference type="Proteomes" id="UP001341840"/>
    </source>
</evidence>
<dbReference type="EMBL" id="JASCZI010030269">
    <property type="protein sequence ID" value="MED6120308.1"/>
    <property type="molecule type" value="Genomic_DNA"/>
</dbReference>
<dbReference type="Proteomes" id="UP001341840">
    <property type="component" value="Unassembled WGS sequence"/>
</dbReference>
<evidence type="ECO:0000256" key="1">
    <source>
        <dbReference type="SAM" id="MobiDB-lite"/>
    </source>
</evidence>
<feature type="compositionally biased region" description="Low complexity" evidence="1">
    <location>
        <begin position="8"/>
        <end position="20"/>
    </location>
</feature>
<reference evidence="2 3" key="1">
    <citation type="journal article" date="2023" name="Plants (Basel)">
        <title>Bridging the Gap: Combining Genomics and Transcriptomics Approaches to Understand Stylosanthes scabra, an Orphan Legume from the Brazilian Caatinga.</title>
        <authorList>
            <person name="Ferreira-Neto J.R.C."/>
            <person name="da Silva M.D."/>
            <person name="Binneck E."/>
            <person name="de Melo N.F."/>
            <person name="da Silva R.H."/>
            <person name="de Melo A.L.T.M."/>
            <person name="Pandolfi V."/>
            <person name="Bustamante F.O."/>
            <person name="Brasileiro-Vidal A.C."/>
            <person name="Benko-Iseppon A.M."/>
        </authorList>
    </citation>
    <scope>NUCLEOTIDE SEQUENCE [LARGE SCALE GENOMIC DNA]</scope>
    <source>
        <tissue evidence="2">Leaves</tissue>
    </source>
</reference>
<sequence>MAINWRWSSGSSSSESSTFSSSLSWSTKLLLFMLPLLLVFQCRVQIAPNLVDIAKKPFSAVTAVESPPLVVVAVNSGQGGKQEEAVKAISENPFNQSSALSLPIQALKLENWK</sequence>
<name>A0ABU6R8M0_9FABA</name>
<accession>A0ABU6R8M0</accession>
<organism evidence="2 3">
    <name type="scientific">Stylosanthes scabra</name>
    <dbReference type="NCBI Taxonomy" id="79078"/>
    <lineage>
        <taxon>Eukaryota</taxon>
        <taxon>Viridiplantae</taxon>
        <taxon>Streptophyta</taxon>
        <taxon>Embryophyta</taxon>
        <taxon>Tracheophyta</taxon>
        <taxon>Spermatophyta</taxon>
        <taxon>Magnoliopsida</taxon>
        <taxon>eudicotyledons</taxon>
        <taxon>Gunneridae</taxon>
        <taxon>Pentapetalae</taxon>
        <taxon>rosids</taxon>
        <taxon>fabids</taxon>
        <taxon>Fabales</taxon>
        <taxon>Fabaceae</taxon>
        <taxon>Papilionoideae</taxon>
        <taxon>50 kb inversion clade</taxon>
        <taxon>dalbergioids sensu lato</taxon>
        <taxon>Dalbergieae</taxon>
        <taxon>Pterocarpus clade</taxon>
        <taxon>Stylosanthes</taxon>
    </lineage>
</organism>
<keyword evidence="3" id="KW-1185">Reference proteome</keyword>